<keyword evidence="4" id="KW-1185">Reference proteome</keyword>
<organism evidence="3 4">
    <name type="scientific">Ulvibacter litoralis</name>
    <dbReference type="NCBI Taxonomy" id="227084"/>
    <lineage>
        <taxon>Bacteria</taxon>
        <taxon>Pseudomonadati</taxon>
        <taxon>Bacteroidota</taxon>
        <taxon>Flavobacteriia</taxon>
        <taxon>Flavobacteriales</taxon>
        <taxon>Flavobacteriaceae</taxon>
        <taxon>Ulvibacter</taxon>
    </lineage>
</organism>
<dbReference type="SUPFAM" id="SSF53756">
    <property type="entry name" value="UDP-Glycosyltransferase/glycogen phosphorylase"/>
    <property type="match status" value="1"/>
</dbReference>
<proteinExistence type="predicted"/>
<sequence length="371" mass="41653">MINKKLNIALFSPNENPYSETFIQAHKNYLDGNVFYYFGTGIGIRLEKHKAMMGYYTNLLLKIYAKITKKSSSYIWKKRILHSLKFNNIDVVLVEYGTHAHHLREVLRRSGLPVVVHFHGYDASVRSVLSDCGNYKEVFQLSQKVIAVSYVMKDKLLSIGCPSKKIVVNRCGPQPEFEEVIPLFSKKQFLSVGRFTDKKAPYYTILAFKDVLREYPNAQLLLAGDGALFNSCLNLIKYYGIENNIKMLGVIKPEEFRDLLKESIALVQHSITSLSGDMEGTPVAVLEASIAGLPVISTIHAGIPEVIIHGETGLLSKEHDVDTMTSHMKLILSDVESAKKLGAAGKLNVSEHFNLKKHINLLQLTLENAKK</sequence>
<evidence type="ECO:0000313" key="3">
    <source>
        <dbReference type="EMBL" id="SDE91953.1"/>
    </source>
</evidence>
<dbReference type="InterPro" id="IPR028098">
    <property type="entry name" value="Glyco_trans_4-like_N"/>
</dbReference>
<evidence type="ECO:0000313" key="4">
    <source>
        <dbReference type="Proteomes" id="UP000199321"/>
    </source>
</evidence>
<dbReference type="STRING" id="227084.SAMN05421855_103344"/>
<dbReference type="InterPro" id="IPR001296">
    <property type="entry name" value="Glyco_trans_1"/>
</dbReference>
<protein>
    <submittedName>
        <fullName evidence="3">Glycosyltransferase involved in cell wall bisynthesis</fullName>
    </submittedName>
</protein>
<accession>A0A1G7GV74</accession>
<dbReference type="PANTHER" id="PTHR12526:SF630">
    <property type="entry name" value="GLYCOSYLTRANSFERASE"/>
    <property type="match status" value="1"/>
</dbReference>
<dbReference type="GO" id="GO:0016757">
    <property type="term" value="F:glycosyltransferase activity"/>
    <property type="evidence" value="ECO:0007669"/>
    <property type="project" value="InterPro"/>
</dbReference>
<reference evidence="3 4" key="1">
    <citation type="submission" date="2016-10" db="EMBL/GenBank/DDBJ databases">
        <authorList>
            <person name="de Groot N.N."/>
        </authorList>
    </citation>
    <scope>NUCLEOTIDE SEQUENCE [LARGE SCALE GENOMIC DNA]</scope>
    <source>
        <strain evidence="3 4">DSM 16195</strain>
    </source>
</reference>
<dbReference type="RefSeq" id="WP_093144492.1">
    <property type="nucleotide sequence ID" value="NZ_BMWO01000005.1"/>
</dbReference>
<evidence type="ECO:0000259" key="1">
    <source>
        <dbReference type="Pfam" id="PF00534"/>
    </source>
</evidence>
<gene>
    <name evidence="3" type="ORF">SAMN05421855_103344</name>
</gene>
<dbReference type="Proteomes" id="UP000199321">
    <property type="component" value="Unassembled WGS sequence"/>
</dbReference>
<dbReference type="AlphaFoldDB" id="A0A1G7GV74"/>
<feature type="domain" description="Glycosyl transferase family 1" evidence="1">
    <location>
        <begin position="185"/>
        <end position="346"/>
    </location>
</feature>
<name>A0A1G7GV74_9FLAO</name>
<feature type="domain" description="Glycosyltransferase subfamily 4-like N-terminal" evidence="2">
    <location>
        <begin position="72"/>
        <end position="172"/>
    </location>
</feature>
<dbReference type="OrthoDB" id="7560678at2"/>
<keyword evidence="3" id="KW-0808">Transferase</keyword>
<dbReference type="Pfam" id="PF00534">
    <property type="entry name" value="Glycos_transf_1"/>
    <property type="match status" value="1"/>
</dbReference>
<evidence type="ECO:0000259" key="2">
    <source>
        <dbReference type="Pfam" id="PF13439"/>
    </source>
</evidence>
<dbReference type="EMBL" id="FNBA01000003">
    <property type="protein sequence ID" value="SDE91953.1"/>
    <property type="molecule type" value="Genomic_DNA"/>
</dbReference>
<dbReference type="Gene3D" id="3.40.50.2000">
    <property type="entry name" value="Glycogen Phosphorylase B"/>
    <property type="match status" value="2"/>
</dbReference>
<dbReference type="Pfam" id="PF13439">
    <property type="entry name" value="Glyco_transf_4"/>
    <property type="match status" value="1"/>
</dbReference>
<dbReference type="PANTHER" id="PTHR12526">
    <property type="entry name" value="GLYCOSYLTRANSFERASE"/>
    <property type="match status" value="1"/>
</dbReference>